<keyword evidence="2" id="KW-1185">Reference proteome</keyword>
<accession>A0ABV8BPN8</accession>
<organism evidence="1 2">
    <name type="scientific">Lentzea rhizosphaerae</name>
    <dbReference type="NCBI Taxonomy" id="2041025"/>
    <lineage>
        <taxon>Bacteria</taxon>
        <taxon>Bacillati</taxon>
        <taxon>Actinomycetota</taxon>
        <taxon>Actinomycetes</taxon>
        <taxon>Pseudonocardiales</taxon>
        <taxon>Pseudonocardiaceae</taxon>
        <taxon>Lentzea</taxon>
    </lineage>
</organism>
<sequence>MSLQSRPASGGGEWPTDKLTALRLGQRLVTEVPASRSGRRAFVDITPVATPADAKAGSQGRKRSDDARTFTLQHWDYEADRLDGFDYDMGAVLVKARTATSELELTAALGEWGLRPERFVYPWHSDDPK</sequence>
<evidence type="ECO:0000313" key="1">
    <source>
        <dbReference type="EMBL" id="MFC3892127.1"/>
    </source>
</evidence>
<name>A0ABV8BPN8_9PSEU</name>
<reference evidence="2" key="1">
    <citation type="journal article" date="2019" name="Int. J. Syst. Evol. Microbiol.">
        <title>The Global Catalogue of Microorganisms (GCM) 10K type strain sequencing project: providing services to taxonomists for standard genome sequencing and annotation.</title>
        <authorList>
            <consortium name="The Broad Institute Genomics Platform"/>
            <consortium name="The Broad Institute Genome Sequencing Center for Infectious Disease"/>
            <person name="Wu L."/>
            <person name="Ma J."/>
        </authorList>
    </citation>
    <scope>NUCLEOTIDE SEQUENCE [LARGE SCALE GENOMIC DNA]</scope>
    <source>
        <strain evidence="2">CGMCC 4.7405</strain>
    </source>
</reference>
<comment type="caution">
    <text evidence="1">The sequence shown here is derived from an EMBL/GenBank/DDBJ whole genome shotgun (WGS) entry which is preliminary data.</text>
</comment>
<dbReference type="RefSeq" id="WP_382371869.1">
    <property type="nucleotide sequence ID" value="NZ_JBHRZI010000011.1"/>
</dbReference>
<dbReference type="EMBL" id="JBHRZI010000011">
    <property type="protein sequence ID" value="MFC3892127.1"/>
    <property type="molecule type" value="Genomic_DNA"/>
</dbReference>
<proteinExistence type="predicted"/>
<gene>
    <name evidence="1" type="ORF">ACFOWZ_11640</name>
</gene>
<evidence type="ECO:0000313" key="2">
    <source>
        <dbReference type="Proteomes" id="UP001595690"/>
    </source>
</evidence>
<dbReference type="Proteomes" id="UP001595690">
    <property type="component" value="Unassembled WGS sequence"/>
</dbReference>
<protein>
    <submittedName>
        <fullName evidence="1">Uncharacterized protein</fullName>
    </submittedName>
</protein>